<gene>
    <name evidence="2" type="ORF">OSB1V03_LOCUS18839</name>
</gene>
<evidence type="ECO:0000259" key="1">
    <source>
        <dbReference type="PROSITE" id="PS50208"/>
    </source>
</evidence>
<keyword evidence="3" id="KW-1185">Reference proteome</keyword>
<dbReference type="GO" id="GO:0004197">
    <property type="term" value="F:cysteine-type endopeptidase activity"/>
    <property type="evidence" value="ECO:0007669"/>
    <property type="project" value="InterPro"/>
</dbReference>
<dbReference type="EMBL" id="OC880485">
    <property type="protein sequence ID" value="CAD7641800.1"/>
    <property type="molecule type" value="Genomic_DNA"/>
</dbReference>
<dbReference type="GO" id="GO:0006508">
    <property type="term" value="P:proteolysis"/>
    <property type="evidence" value="ECO:0007669"/>
    <property type="project" value="InterPro"/>
</dbReference>
<name>A0A7R9LJU9_9ACAR</name>
<dbReference type="InterPro" id="IPR001309">
    <property type="entry name" value="Pept_C14_p20"/>
</dbReference>
<organism evidence="2">
    <name type="scientific">Medioppia subpectinata</name>
    <dbReference type="NCBI Taxonomy" id="1979941"/>
    <lineage>
        <taxon>Eukaryota</taxon>
        <taxon>Metazoa</taxon>
        <taxon>Ecdysozoa</taxon>
        <taxon>Arthropoda</taxon>
        <taxon>Chelicerata</taxon>
        <taxon>Arachnida</taxon>
        <taxon>Acari</taxon>
        <taxon>Acariformes</taxon>
        <taxon>Sarcoptiformes</taxon>
        <taxon>Oribatida</taxon>
        <taxon>Brachypylina</taxon>
        <taxon>Oppioidea</taxon>
        <taxon>Oppiidae</taxon>
        <taxon>Medioppia</taxon>
    </lineage>
</organism>
<dbReference type="InterPro" id="IPR029030">
    <property type="entry name" value="Caspase-like_dom_sf"/>
</dbReference>
<dbReference type="Proteomes" id="UP000759131">
    <property type="component" value="Unassembled WGS sequence"/>
</dbReference>
<sequence>MDSTPRGRAIIIVTQSELANEAEQFKSIFTQLLFETEVYSLITCDEIQIKLTQLANTNEYNGNAFIMMFIGNGYNENIIGYREPNDTQWPPENHNLLPISDIVATFAWTRAPVLRDKIKVFIFNCDRLRYGSWCNLVGGPIGYVTHFGQTFSHTIAQYSSYKSLIEMFVMTLNRMEDELTERRLWQLPEINMFETTKDF</sequence>
<reference evidence="2" key="1">
    <citation type="submission" date="2020-11" db="EMBL/GenBank/DDBJ databases">
        <authorList>
            <person name="Tran Van P."/>
        </authorList>
    </citation>
    <scope>NUCLEOTIDE SEQUENCE</scope>
</reference>
<accession>A0A7R9LJU9</accession>
<feature type="non-terminal residue" evidence="2">
    <location>
        <position position="1"/>
    </location>
</feature>
<dbReference type="PROSITE" id="PS50208">
    <property type="entry name" value="CASPASE_P20"/>
    <property type="match status" value="1"/>
</dbReference>
<evidence type="ECO:0000313" key="2">
    <source>
        <dbReference type="EMBL" id="CAD7641800.1"/>
    </source>
</evidence>
<dbReference type="AlphaFoldDB" id="A0A7R9LJU9"/>
<dbReference type="SUPFAM" id="SSF52129">
    <property type="entry name" value="Caspase-like"/>
    <property type="match status" value="1"/>
</dbReference>
<dbReference type="EMBL" id="CAJPIZ010025910">
    <property type="protein sequence ID" value="CAG2118889.1"/>
    <property type="molecule type" value="Genomic_DNA"/>
</dbReference>
<dbReference type="InterPro" id="IPR011600">
    <property type="entry name" value="Pept_C14_caspase"/>
</dbReference>
<dbReference type="Gene3D" id="3.40.50.1460">
    <property type="match status" value="1"/>
</dbReference>
<evidence type="ECO:0000313" key="3">
    <source>
        <dbReference type="Proteomes" id="UP000759131"/>
    </source>
</evidence>
<feature type="domain" description="Caspase family p20" evidence="1">
    <location>
        <begin position="21"/>
        <end position="127"/>
    </location>
</feature>
<proteinExistence type="predicted"/>
<dbReference type="Pfam" id="PF00656">
    <property type="entry name" value="Peptidase_C14"/>
    <property type="match status" value="1"/>
</dbReference>
<protein>
    <recommendedName>
        <fullName evidence="1">Caspase family p20 domain-containing protein</fullName>
    </recommendedName>
</protein>